<gene>
    <name evidence="9" type="ORF">B2J69_12290</name>
</gene>
<feature type="transmembrane region" description="Helical" evidence="8">
    <location>
        <begin position="267"/>
        <end position="287"/>
    </location>
</feature>
<feature type="transmembrane region" description="Helical" evidence="8">
    <location>
        <begin position="323"/>
        <end position="339"/>
    </location>
</feature>
<feature type="transmembrane region" description="Helical" evidence="8">
    <location>
        <begin position="111"/>
        <end position="130"/>
    </location>
</feature>
<keyword evidence="5 8" id="KW-0812">Transmembrane</keyword>
<protein>
    <submittedName>
        <fullName evidence="9">AAA family ATPase</fullName>
    </submittedName>
</protein>
<evidence type="ECO:0000256" key="8">
    <source>
        <dbReference type="SAM" id="Phobius"/>
    </source>
</evidence>
<keyword evidence="6 8" id="KW-1133">Transmembrane helix</keyword>
<proteinExistence type="predicted"/>
<evidence type="ECO:0000313" key="10">
    <source>
        <dbReference type="Proteomes" id="UP000192769"/>
    </source>
</evidence>
<feature type="transmembrane region" description="Helical" evidence="8">
    <location>
        <begin position="78"/>
        <end position="99"/>
    </location>
</feature>
<comment type="caution">
    <text evidence="9">The sequence shown here is derived from an EMBL/GenBank/DDBJ whole genome shotgun (WGS) entry which is preliminary data.</text>
</comment>
<evidence type="ECO:0000256" key="5">
    <source>
        <dbReference type="ARBA" id="ARBA00022692"/>
    </source>
</evidence>
<organism evidence="9 10">
    <name type="scientific">Pantoea latae</name>
    <dbReference type="NCBI Taxonomy" id="1964541"/>
    <lineage>
        <taxon>Bacteria</taxon>
        <taxon>Pseudomonadati</taxon>
        <taxon>Pseudomonadota</taxon>
        <taxon>Gammaproteobacteria</taxon>
        <taxon>Enterobacterales</taxon>
        <taxon>Erwiniaceae</taxon>
        <taxon>Pantoea</taxon>
    </lineage>
</organism>
<dbReference type="InterPro" id="IPR018227">
    <property type="entry name" value="Amino_acid_transport_2"/>
</dbReference>
<evidence type="ECO:0000256" key="4">
    <source>
        <dbReference type="ARBA" id="ARBA00022519"/>
    </source>
</evidence>
<feature type="transmembrane region" description="Helical" evidence="8">
    <location>
        <begin position="26"/>
        <end position="46"/>
    </location>
</feature>
<sequence>MMGVYGTTVGAGTLFLPVEVGTRGPLVFFIMLLLGLPLSLIPHVLICRIFMRDNQTDNAALPLFGKFFGPKGRQGIKIFFCVAHFPVTLVYVVSLVNALDNYFTAHLHFAALNRAVLAFIAVSLLFIVLSKGRDRVVSTMSTLAIPFALSLLLIALMQIPAWHLANLTHAIRETTDAPAGQSLKALWLALPLITFSFCSAPMLSPLSSYYLEKGNGGERKAVGVVRLAYCAIFFSIIFFVLSCMLSMPREAFVAAKAQNLNVLSVMAGNGGADLLFLVAPFIAIVAMTKSFLGVCLPVAETFATLIGDAAGVKDGAGRKRAKAVAFALMFAVSLAVAYWNPDVIALIETVCGPLIAIFLFVIPAWLVYTRTELQTLRGPMALIVIIGGLLTVSALIYGML</sequence>
<keyword evidence="4" id="KW-0997">Cell inner membrane</keyword>
<accession>A0A1V9DHG9</accession>
<evidence type="ECO:0000256" key="1">
    <source>
        <dbReference type="ARBA" id="ARBA00004429"/>
    </source>
</evidence>
<evidence type="ECO:0000256" key="3">
    <source>
        <dbReference type="ARBA" id="ARBA00022475"/>
    </source>
</evidence>
<feature type="transmembrane region" description="Helical" evidence="8">
    <location>
        <begin position="345"/>
        <end position="368"/>
    </location>
</feature>
<feature type="transmembrane region" description="Helical" evidence="8">
    <location>
        <begin position="227"/>
        <end position="247"/>
    </location>
</feature>
<feature type="transmembrane region" description="Helical" evidence="8">
    <location>
        <begin position="185"/>
        <end position="206"/>
    </location>
</feature>
<name>A0A1V9DHG9_9GAMM</name>
<dbReference type="PANTHER" id="PTHR35334">
    <property type="entry name" value="SERINE TRANSPORTER"/>
    <property type="match status" value="1"/>
</dbReference>
<evidence type="ECO:0000313" key="9">
    <source>
        <dbReference type="EMBL" id="OQP33321.1"/>
    </source>
</evidence>
<evidence type="ECO:0000256" key="2">
    <source>
        <dbReference type="ARBA" id="ARBA00022448"/>
    </source>
</evidence>
<dbReference type="OrthoDB" id="6566379at2"/>
<feature type="transmembrane region" description="Helical" evidence="8">
    <location>
        <begin position="142"/>
        <end position="165"/>
    </location>
</feature>
<keyword evidence="2" id="KW-0813">Transport</keyword>
<dbReference type="Proteomes" id="UP000192769">
    <property type="component" value="Unassembled WGS sequence"/>
</dbReference>
<dbReference type="GO" id="GO:0005886">
    <property type="term" value="C:plasma membrane"/>
    <property type="evidence" value="ECO:0007669"/>
    <property type="project" value="UniProtKB-SubCell"/>
</dbReference>
<dbReference type="GO" id="GO:0003333">
    <property type="term" value="P:amino acid transmembrane transport"/>
    <property type="evidence" value="ECO:0007669"/>
    <property type="project" value="InterPro"/>
</dbReference>
<dbReference type="EMBL" id="MWUE01000017">
    <property type="protein sequence ID" value="OQP33321.1"/>
    <property type="molecule type" value="Genomic_DNA"/>
</dbReference>
<keyword evidence="7 8" id="KW-0472">Membrane</keyword>
<dbReference type="PANTHER" id="PTHR35334:SF3">
    <property type="entry name" value="INNER MEMBRANE TRANSPORT PROTEIN YQEG"/>
    <property type="match status" value="1"/>
</dbReference>
<dbReference type="AlphaFoldDB" id="A0A1V9DHG9"/>
<feature type="transmembrane region" description="Helical" evidence="8">
    <location>
        <begin position="380"/>
        <end position="399"/>
    </location>
</feature>
<evidence type="ECO:0000256" key="7">
    <source>
        <dbReference type="ARBA" id="ARBA00023136"/>
    </source>
</evidence>
<comment type="subcellular location">
    <subcellularLocation>
        <location evidence="1">Cell inner membrane</location>
        <topology evidence="1">Multi-pass membrane protein</topology>
    </subcellularLocation>
</comment>
<keyword evidence="3" id="KW-1003">Cell membrane</keyword>
<keyword evidence="10" id="KW-1185">Reference proteome</keyword>
<evidence type="ECO:0000256" key="6">
    <source>
        <dbReference type="ARBA" id="ARBA00022989"/>
    </source>
</evidence>
<reference evidence="9 10" key="1">
    <citation type="submission" date="2017-02" db="EMBL/GenBank/DDBJ databases">
        <title>Whole genome shotgun sequence of Pantoea agglomerans strain AS1 isolated from a cycad, Zamia floridana in Central Florida, USA.</title>
        <authorList>
            <person name="Lata P."/>
            <person name="Govindarajan S."/>
            <person name="Qi F."/>
            <person name="Li J.-L."/>
            <person name="Maurya S.K."/>
            <person name="Sahoo M.K."/>
        </authorList>
    </citation>
    <scope>NUCLEOTIDE SEQUENCE [LARGE SCALE GENOMIC DNA]</scope>
    <source>
        <strain evidence="9 10">AS1</strain>
    </source>
</reference>